<feature type="domain" description="Restriction endonuclease type II NotI" evidence="1">
    <location>
        <begin position="20"/>
        <end position="224"/>
    </location>
</feature>
<proteinExistence type="predicted"/>
<protein>
    <submittedName>
        <fullName evidence="2">Restriction endonuclease NotI</fullName>
    </submittedName>
</protein>
<keyword evidence="2" id="KW-0378">Hydrolase</keyword>
<dbReference type="GO" id="GO:0004519">
    <property type="term" value="F:endonuclease activity"/>
    <property type="evidence" value="ECO:0007669"/>
    <property type="project" value="UniProtKB-KW"/>
</dbReference>
<dbReference type="RefSeq" id="WP_175544772.1">
    <property type="nucleotide sequence ID" value="NZ_FOAG01000007.1"/>
</dbReference>
<reference evidence="2 3" key="1">
    <citation type="submission" date="2016-10" db="EMBL/GenBank/DDBJ databases">
        <authorList>
            <person name="de Groot N.N."/>
        </authorList>
    </citation>
    <scope>NUCLEOTIDE SEQUENCE [LARGE SCALE GENOMIC DNA]</scope>
    <source>
        <strain evidence="2 3">DSM 100674</strain>
    </source>
</reference>
<dbReference type="EMBL" id="FOAG01000007">
    <property type="protein sequence ID" value="SEL68261.1"/>
    <property type="molecule type" value="Genomic_DNA"/>
</dbReference>
<dbReference type="STRING" id="1287727.SAMN05443999_10732"/>
<dbReference type="Proteomes" id="UP000199582">
    <property type="component" value="Unassembled WGS sequence"/>
</dbReference>
<accession>A0A1H7S6J4</accession>
<keyword evidence="2" id="KW-0540">Nuclease</keyword>
<evidence type="ECO:0000313" key="2">
    <source>
        <dbReference type="EMBL" id="SEL68261.1"/>
    </source>
</evidence>
<keyword evidence="2" id="KW-0255">Endonuclease</keyword>
<dbReference type="InterPro" id="IPR022009">
    <property type="entry name" value="Resctriction_endonuc_II_NotI"/>
</dbReference>
<name>A0A1H7S6J4_9RHOB</name>
<evidence type="ECO:0000313" key="3">
    <source>
        <dbReference type="Proteomes" id="UP000199582"/>
    </source>
</evidence>
<dbReference type="AlphaFoldDB" id="A0A1H7S6J4"/>
<organism evidence="2 3">
    <name type="scientific">Roseovarius azorensis</name>
    <dbReference type="NCBI Taxonomy" id="1287727"/>
    <lineage>
        <taxon>Bacteria</taxon>
        <taxon>Pseudomonadati</taxon>
        <taxon>Pseudomonadota</taxon>
        <taxon>Alphaproteobacteria</taxon>
        <taxon>Rhodobacterales</taxon>
        <taxon>Roseobacteraceae</taxon>
        <taxon>Roseovarius</taxon>
    </lineage>
</organism>
<dbReference type="Pfam" id="PF12183">
    <property type="entry name" value="NotI"/>
    <property type="match status" value="1"/>
</dbReference>
<evidence type="ECO:0000259" key="1">
    <source>
        <dbReference type="Pfam" id="PF12183"/>
    </source>
</evidence>
<keyword evidence="3" id="KW-1185">Reference proteome</keyword>
<gene>
    <name evidence="2" type="ORF">SAMN05443999_10732</name>
</gene>
<sequence>MSIDPTNSIAEILGEPARIGFDPASKNYQCPYIGQTCTKRSTASEYPYPVCTLKKRDGAPVCVCPKRFYEIDFLQEVVQHAWPGQKPVNPRIAREVQMKDFGNVDFVIADTADGKNIGQFLSVELQAIDITGSVRDAYDAILAGQMLDTKKSYGFNWKNVYKRYINQLISKGYYHHHWGTKIVAVIQDEVYNYVCNDADFMRTADISSQNVNIIFMSYRFEDNGAGGYKPVLDKVEGTHHSNLQNAVLYKSAPSRAEFCKKIAAALSR</sequence>